<feature type="region of interest" description="Disordered" evidence="1">
    <location>
        <begin position="1"/>
        <end position="21"/>
    </location>
</feature>
<feature type="transmembrane region" description="Helical" evidence="2">
    <location>
        <begin position="38"/>
        <end position="60"/>
    </location>
</feature>
<evidence type="ECO:0000256" key="1">
    <source>
        <dbReference type="SAM" id="MobiDB-lite"/>
    </source>
</evidence>
<reference evidence="4" key="1">
    <citation type="submission" date="2015-08" db="UniProtKB">
        <authorList>
            <consortium name="WormBaseParasite"/>
        </authorList>
    </citation>
    <scope>IDENTIFICATION</scope>
</reference>
<accession>A0A0K0DW00</accession>
<keyword evidence="3" id="KW-1185">Reference proteome</keyword>
<keyword evidence="2" id="KW-0812">Transmembrane</keyword>
<protein>
    <submittedName>
        <fullName evidence="5">Transmembrane protein</fullName>
    </submittedName>
</protein>
<organism evidence="4">
    <name type="scientific">Strongyloides stercoralis</name>
    <name type="common">Threadworm</name>
    <dbReference type="NCBI Taxonomy" id="6248"/>
    <lineage>
        <taxon>Eukaryota</taxon>
        <taxon>Metazoa</taxon>
        <taxon>Ecdysozoa</taxon>
        <taxon>Nematoda</taxon>
        <taxon>Chromadorea</taxon>
        <taxon>Rhabditida</taxon>
        <taxon>Tylenchina</taxon>
        <taxon>Panagrolaimomorpha</taxon>
        <taxon>Strongyloidoidea</taxon>
        <taxon>Strongyloididae</taxon>
        <taxon>Strongyloides</taxon>
    </lineage>
</organism>
<evidence type="ECO:0000313" key="3">
    <source>
        <dbReference type="Proteomes" id="UP000035681"/>
    </source>
</evidence>
<keyword evidence="2" id="KW-0472">Membrane</keyword>
<dbReference type="AlphaFoldDB" id="A0A0K0DW00"/>
<name>A0A0K0DW00_STRER</name>
<dbReference type="WBParaSite" id="TCONS_00008712.p1">
    <property type="protein sequence ID" value="TCONS_00008712.p1"/>
    <property type="gene ID" value="XLOC_006626"/>
</dbReference>
<evidence type="ECO:0000256" key="2">
    <source>
        <dbReference type="SAM" id="Phobius"/>
    </source>
</evidence>
<evidence type="ECO:0000313" key="4">
    <source>
        <dbReference type="WBParaSite" id="SSTP_0000141600.1"/>
    </source>
</evidence>
<dbReference type="Proteomes" id="UP000035681">
    <property type="component" value="Unplaced"/>
</dbReference>
<keyword evidence="2" id="KW-1133">Transmembrane helix</keyword>
<evidence type="ECO:0000313" key="5">
    <source>
        <dbReference type="WBParaSite" id="TCONS_00008712.p1"/>
    </source>
</evidence>
<proteinExistence type="predicted"/>
<dbReference type="WBParaSite" id="SSTP_0000141600.1">
    <property type="protein sequence ID" value="SSTP_0000141600.1"/>
    <property type="gene ID" value="SSTP_0000141600"/>
</dbReference>
<sequence>MNDNNQRKFTSQQFNKSTETSSFKRKLLYYLKFENRSIIGKMGLGIAGYLVFYNLFVYLWKGPNHPVNNFMWRIKKANGTLSEELAEKERILFEFHKSKFSPEAYERKTLLSSIHE</sequence>